<dbReference type="GO" id="GO:0005737">
    <property type="term" value="C:cytoplasm"/>
    <property type="evidence" value="ECO:0007669"/>
    <property type="project" value="TreeGrafter"/>
</dbReference>
<dbReference type="InterPro" id="IPR051468">
    <property type="entry name" value="Fungal_SecMetab_SDRs"/>
</dbReference>
<dbReference type="PANTHER" id="PTHR43544:SF7">
    <property type="entry name" value="NADB-LER2"/>
    <property type="match status" value="1"/>
</dbReference>
<keyword evidence="4" id="KW-1185">Reference proteome</keyword>
<gene>
    <name evidence="5" type="primary">LOC115884808</name>
</gene>
<dbReference type="CTD" id="31761"/>
<dbReference type="GeneID" id="115884808"/>
<evidence type="ECO:0000256" key="3">
    <source>
        <dbReference type="RuleBase" id="RU000363"/>
    </source>
</evidence>
<dbReference type="PANTHER" id="PTHR43544">
    <property type="entry name" value="SHORT-CHAIN DEHYDROGENASE/REDUCTASE"/>
    <property type="match status" value="1"/>
</dbReference>
<dbReference type="OrthoDB" id="5296at2759"/>
<dbReference type="Pfam" id="PF00106">
    <property type="entry name" value="adh_short"/>
    <property type="match status" value="1"/>
</dbReference>
<protein>
    <submittedName>
        <fullName evidence="5">Uncharacterized protein LOC115884808</fullName>
    </submittedName>
</protein>
<dbReference type="InterPro" id="IPR002347">
    <property type="entry name" value="SDR_fam"/>
</dbReference>
<reference evidence="5" key="1">
    <citation type="submission" date="2025-08" db="UniProtKB">
        <authorList>
            <consortium name="RefSeq"/>
        </authorList>
    </citation>
    <scope>IDENTIFICATION</scope>
    <source>
        <tissue evidence="5">Gonads</tissue>
    </source>
</reference>
<dbReference type="PRINTS" id="PR00080">
    <property type="entry name" value="SDRFAMILY"/>
</dbReference>
<evidence type="ECO:0000313" key="5">
    <source>
        <dbReference type="RefSeq" id="XP_030759360.1"/>
    </source>
</evidence>
<dbReference type="InterPro" id="IPR036291">
    <property type="entry name" value="NAD(P)-bd_dom_sf"/>
</dbReference>
<dbReference type="Gene3D" id="3.40.50.720">
    <property type="entry name" value="NAD(P)-binding Rossmann-like Domain"/>
    <property type="match status" value="1"/>
</dbReference>
<evidence type="ECO:0000313" key="4">
    <source>
        <dbReference type="Proteomes" id="UP000504635"/>
    </source>
</evidence>
<sequence length="247" mass="26709">MKSILVTGCNRGLGLGIVKHLVNDTNPPQNVIATCRIIEKAPELREIAEKNRNVHILTLDVKNTDTFDRFAKDVESIVGDDGLNVLFNNAGYSPKSTRINMVKAEQLAETFAINTIGPIMLTKALLPLLYRAAAKNVNAPVSCSKAAVINMSSFLGSVELNTDGGLYPYRCSKAAINMATKSLSIDLKSQGVLVTCIHPGWVKTDMGGNNAPLSVDTSCSGIVKVIKELNEKHNGGFVQWDGKELPW</sequence>
<dbReference type="SUPFAM" id="SSF51735">
    <property type="entry name" value="NAD(P)-binding Rossmann-fold domains"/>
    <property type="match status" value="1"/>
</dbReference>
<dbReference type="KEGG" id="soy:115884808"/>
<keyword evidence="2" id="KW-0560">Oxidoreductase</keyword>
<organism evidence="4 5">
    <name type="scientific">Sitophilus oryzae</name>
    <name type="common">Rice weevil</name>
    <name type="synonym">Curculio oryzae</name>
    <dbReference type="NCBI Taxonomy" id="7048"/>
    <lineage>
        <taxon>Eukaryota</taxon>
        <taxon>Metazoa</taxon>
        <taxon>Ecdysozoa</taxon>
        <taxon>Arthropoda</taxon>
        <taxon>Hexapoda</taxon>
        <taxon>Insecta</taxon>
        <taxon>Pterygota</taxon>
        <taxon>Neoptera</taxon>
        <taxon>Endopterygota</taxon>
        <taxon>Coleoptera</taxon>
        <taxon>Polyphaga</taxon>
        <taxon>Cucujiformia</taxon>
        <taxon>Curculionidae</taxon>
        <taxon>Dryophthorinae</taxon>
        <taxon>Sitophilus</taxon>
    </lineage>
</organism>
<proteinExistence type="inferred from homology"/>
<dbReference type="InParanoid" id="A0A6J2Y8T2"/>
<accession>A0A6J2Y8T2</accession>
<dbReference type="GO" id="GO:0004090">
    <property type="term" value="F:carbonyl reductase (NADPH) activity"/>
    <property type="evidence" value="ECO:0007669"/>
    <property type="project" value="TreeGrafter"/>
</dbReference>
<dbReference type="FunCoup" id="A0A6J2Y8T2">
    <property type="interactions" value="46"/>
</dbReference>
<dbReference type="RefSeq" id="XP_030759360.1">
    <property type="nucleotide sequence ID" value="XM_030903500.1"/>
</dbReference>
<dbReference type="AlphaFoldDB" id="A0A6J2Y8T2"/>
<dbReference type="Proteomes" id="UP000504635">
    <property type="component" value="Unplaced"/>
</dbReference>
<dbReference type="CDD" id="cd05325">
    <property type="entry name" value="carb_red_sniffer_like_SDR_c"/>
    <property type="match status" value="1"/>
</dbReference>
<dbReference type="PRINTS" id="PR00081">
    <property type="entry name" value="GDHRDH"/>
</dbReference>
<comment type="similarity">
    <text evidence="3">Belongs to the short-chain dehydrogenases/reductases (SDR) family.</text>
</comment>
<name>A0A6J2Y8T2_SITOR</name>
<evidence type="ECO:0000256" key="1">
    <source>
        <dbReference type="ARBA" id="ARBA00022857"/>
    </source>
</evidence>
<evidence type="ECO:0000256" key="2">
    <source>
        <dbReference type="ARBA" id="ARBA00023002"/>
    </source>
</evidence>
<keyword evidence="1" id="KW-0521">NADP</keyword>